<gene>
    <name evidence="6" type="ORF">EUGRSUZ_K03176</name>
</gene>
<feature type="compositionally biased region" description="Polar residues" evidence="4">
    <location>
        <begin position="17"/>
        <end position="27"/>
    </location>
</feature>
<feature type="domain" description="Exocyst complex subunit Exo70 C-terminal" evidence="5">
    <location>
        <begin position="248"/>
        <end position="610"/>
    </location>
</feature>
<feature type="region of interest" description="Disordered" evidence="4">
    <location>
        <begin position="615"/>
        <end position="655"/>
    </location>
</feature>
<proteinExistence type="inferred from homology"/>
<dbReference type="SUPFAM" id="SSF74788">
    <property type="entry name" value="Cullin repeat-like"/>
    <property type="match status" value="1"/>
</dbReference>
<dbReference type="STRING" id="71139.A0A059A6D2"/>
<dbReference type="PANTHER" id="PTHR12542:SF38">
    <property type="entry name" value="EXOCYST SUBUNIT EXO70 FAMILY PROTEIN"/>
    <property type="match status" value="1"/>
</dbReference>
<dbReference type="InParanoid" id="A0A059A6D2"/>
<dbReference type="InterPro" id="IPR004140">
    <property type="entry name" value="Exo70"/>
</dbReference>
<keyword evidence="3" id="KW-0653">Protein transport</keyword>
<comment type="similarity">
    <text evidence="1 3">Belongs to the EXO70 family.</text>
</comment>
<dbReference type="GO" id="GO:0006887">
    <property type="term" value="P:exocytosis"/>
    <property type="evidence" value="ECO:0000318"/>
    <property type="project" value="GO_Central"/>
</dbReference>
<dbReference type="Gene3D" id="1.20.1280.170">
    <property type="entry name" value="Exocyst complex component Exo70"/>
    <property type="match status" value="1"/>
</dbReference>
<keyword evidence="2 3" id="KW-0813">Transport</keyword>
<feature type="compositionally biased region" description="Low complexity" evidence="4">
    <location>
        <begin position="615"/>
        <end position="648"/>
    </location>
</feature>
<evidence type="ECO:0000313" key="6">
    <source>
        <dbReference type="EMBL" id="KCW49662.1"/>
    </source>
</evidence>
<evidence type="ECO:0000256" key="2">
    <source>
        <dbReference type="ARBA" id="ARBA00022448"/>
    </source>
</evidence>
<organism evidence="6">
    <name type="scientific">Eucalyptus grandis</name>
    <name type="common">Flooded gum</name>
    <dbReference type="NCBI Taxonomy" id="71139"/>
    <lineage>
        <taxon>Eukaryota</taxon>
        <taxon>Viridiplantae</taxon>
        <taxon>Streptophyta</taxon>
        <taxon>Embryophyta</taxon>
        <taxon>Tracheophyta</taxon>
        <taxon>Spermatophyta</taxon>
        <taxon>Magnoliopsida</taxon>
        <taxon>eudicotyledons</taxon>
        <taxon>Gunneridae</taxon>
        <taxon>Pentapetalae</taxon>
        <taxon>rosids</taxon>
        <taxon>malvids</taxon>
        <taxon>Myrtales</taxon>
        <taxon>Myrtaceae</taxon>
        <taxon>Myrtoideae</taxon>
        <taxon>Eucalypteae</taxon>
        <taxon>Eucalyptus</taxon>
    </lineage>
</organism>
<feature type="compositionally biased region" description="Low complexity" evidence="4">
    <location>
        <begin position="1"/>
        <end position="11"/>
    </location>
</feature>
<evidence type="ECO:0000256" key="1">
    <source>
        <dbReference type="ARBA" id="ARBA00006756"/>
    </source>
</evidence>
<name>A0A059A6D2_EUCGR</name>
<dbReference type="EMBL" id="KK198763">
    <property type="protein sequence ID" value="KCW49662.1"/>
    <property type="molecule type" value="Genomic_DNA"/>
</dbReference>
<dbReference type="GO" id="GO:0015031">
    <property type="term" value="P:protein transport"/>
    <property type="evidence" value="ECO:0007669"/>
    <property type="project" value="UniProtKB-KW"/>
</dbReference>
<dbReference type="Pfam" id="PF20669">
    <property type="entry name" value="Exo70_N"/>
    <property type="match status" value="1"/>
</dbReference>
<evidence type="ECO:0000256" key="4">
    <source>
        <dbReference type="SAM" id="MobiDB-lite"/>
    </source>
</evidence>
<accession>A0A059A6D2</accession>
<dbReference type="GO" id="GO:0000145">
    <property type="term" value="C:exocyst"/>
    <property type="evidence" value="ECO:0000318"/>
    <property type="project" value="GO_Central"/>
</dbReference>
<dbReference type="OMA" id="RFVANYE"/>
<dbReference type="eggNOG" id="KOG2344">
    <property type="taxonomic scope" value="Eukaryota"/>
</dbReference>
<keyword evidence="3" id="KW-0268">Exocytosis</keyword>
<evidence type="ECO:0000259" key="5">
    <source>
        <dbReference type="Pfam" id="PF03081"/>
    </source>
</evidence>
<dbReference type="AlphaFoldDB" id="A0A059A6D2"/>
<dbReference type="InterPro" id="IPR016159">
    <property type="entry name" value="Cullin_repeat-like_dom_sf"/>
</dbReference>
<comment type="function">
    <text evidence="3">Component of the exocyst complex.</text>
</comment>
<dbReference type="GO" id="GO:0005546">
    <property type="term" value="F:phosphatidylinositol-4,5-bisphosphate binding"/>
    <property type="evidence" value="ECO:0007669"/>
    <property type="project" value="InterPro"/>
</dbReference>
<dbReference type="PANTHER" id="PTHR12542">
    <property type="entry name" value="EXOCYST COMPLEX PROTEIN EXO70"/>
    <property type="match status" value="1"/>
</dbReference>
<sequence length="655" mass="72331">MPPIIWTPTTILPSQRHGPTNMHTNGPSPARLFPTHPEQNAAPLNPRLGHEEPLPSLPDHLLLLAPAAVENPPRALRLANREDLRVLRRGDREDRAEALRFLQCVHDLRQAMHSLVSESPGSEMLLLGQRSMQTAMKRLQKELYRALSADAACSDPESVSARLSGSVRMDDGGSGGEGLPLPPTAMMDLRSIVECMISSGYAKECIAIYTVVRKVIVDKAIRRLGVEKLSVSQVNAMDWEVLEVKVKLWLDAVKVAMTSLFTGERILCDHSFFASDSLGELCFAEICGDGAACLFKFPEIIARRTKKSPEKIFCLLDMYAAISENWLEIESTFAFDSTAGVRSQALASLVRLGESVRAMLTEFKSTIHKDSSKSVVAGGGVHRLTVYTMDHLCRLADYGDTLADIVTEWTTPAKSSLPEEYFDGSDSDDEEEPAPAISLQVATLILVLLCKLDGKAEHYRDVSVSYLFLGNNLQHIISKARASNLRYLLGEEWVARLVRKLRQFAENHERIAWGDVAASLPEDPRAAISPAEASERFRRFNARFEEACRREGTRVPADPKLREEMRASLERKVVRAYGEFYDAHWLTVGGETGGAMSIKYTPEDVGYYLASLFSGSPHSGSESSSSSSPSPSRPSAAFSAASLSPSPRWWNSRSH</sequence>
<dbReference type="Gramene" id="KCW49662">
    <property type="protein sequence ID" value="KCW49662"/>
    <property type="gene ID" value="EUGRSUZ_K03176"/>
</dbReference>
<feature type="region of interest" description="Disordered" evidence="4">
    <location>
        <begin position="1"/>
        <end position="45"/>
    </location>
</feature>
<dbReference type="InterPro" id="IPR046364">
    <property type="entry name" value="Exo70_C"/>
</dbReference>
<dbReference type="Pfam" id="PF03081">
    <property type="entry name" value="Exo70_C"/>
    <property type="match status" value="1"/>
</dbReference>
<reference evidence="6" key="1">
    <citation type="submission" date="2013-07" db="EMBL/GenBank/DDBJ databases">
        <title>The genome of Eucalyptus grandis.</title>
        <authorList>
            <person name="Schmutz J."/>
            <person name="Hayes R."/>
            <person name="Myburg A."/>
            <person name="Tuskan G."/>
            <person name="Grattapaglia D."/>
            <person name="Rokhsar D.S."/>
        </authorList>
    </citation>
    <scope>NUCLEOTIDE SEQUENCE</scope>
    <source>
        <tissue evidence="6">Leaf extractions</tissue>
    </source>
</reference>
<evidence type="ECO:0000256" key="3">
    <source>
        <dbReference type="RuleBase" id="RU365026"/>
    </source>
</evidence>
<protein>
    <recommendedName>
        <fullName evidence="3">Exocyst subunit Exo70 family protein</fullName>
    </recommendedName>
</protein>